<sequence>MIDKKDFRKQSLARLKKISKQGRYRKDKYVVSTLYKKIKSSHIESVLLYIALDIEVNLMPLIVQLRKEGKRVYVPFMEGKSFRVVRYRLPLFKKQFGINEPNYSKQYKKKQIDLAIVPIVGTDETLRRIGFGKGMYDRYFEKENRNIKEVVFVARELCYSQEVVTNHYDVRADSIITP</sequence>
<keyword evidence="2 4" id="KW-0547">Nucleotide-binding</keyword>
<name>A0A6S6SUG3_9BACT</name>
<dbReference type="NCBIfam" id="TIGR02727">
    <property type="entry name" value="MTHFS_bact"/>
    <property type="match status" value="1"/>
</dbReference>
<dbReference type="Gene3D" id="3.40.50.10420">
    <property type="entry name" value="NagB/RpiA/CoA transferase-like"/>
    <property type="match status" value="1"/>
</dbReference>
<dbReference type="InterPro" id="IPR037171">
    <property type="entry name" value="NagB/RpiA_transferase-like"/>
</dbReference>
<gene>
    <name evidence="6" type="ORF">HELGO_WM3606</name>
</gene>
<organism evidence="6">
    <name type="scientific">uncultured Sulfurovum sp</name>
    <dbReference type="NCBI Taxonomy" id="269237"/>
    <lineage>
        <taxon>Bacteria</taxon>
        <taxon>Pseudomonadati</taxon>
        <taxon>Campylobacterota</taxon>
        <taxon>Epsilonproteobacteria</taxon>
        <taxon>Campylobacterales</taxon>
        <taxon>Sulfurovaceae</taxon>
        <taxon>Sulfurovum</taxon>
        <taxon>environmental samples</taxon>
    </lineage>
</organism>
<protein>
    <recommendedName>
        <fullName evidence="5">5-formyltetrahydrofolate cyclo-ligase</fullName>
        <ecNumber evidence="5">6.3.3.2</ecNumber>
    </recommendedName>
</protein>
<comment type="cofactor">
    <cofactor evidence="5">
        <name>Mg(2+)</name>
        <dbReference type="ChEBI" id="CHEBI:18420"/>
    </cofactor>
</comment>
<dbReference type="GO" id="GO:0009396">
    <property type="term" value="P:folic acid-containing compound biosynthetic process"/>
    <property type="evidence" value="ECO:0007669"/>
    <property type="project" value="TreeGrafter"/>
</dbReference>
<evidence type="ECO:0000256" key="4">
    <source>
        <dbReference type="PIRSR" id="PIRSR006806-1"/>
    </source>
</evidence>
<evidence type="ECO:0000256" key="1">
    <source>
        <dbReference type="ARBA" id="ARBA00010638"/>
    </source>
</evidence>
<dbReference type="PANTHER" id="PTHR23407">
    <property type="entry name" value="ATPASE INHIBITOR/5-FORMYLTETRAHYDROFOLATE CYCLO-LIGASE"/>
    <property type="match status" value="1"/>
</dbReference>
<dbReference type="InterPro" id="IPR024185">
    <property type="entry name" value="FTHF_cligase-like_sf"/>
</dbReference>
<dbReference type="AlphaFoldDB" id="A0A6S6SUG3"/>
<dbReference type="Pfam" id="PF01812">
    <property type="entry name" value="5-FTHF_cyc-lig"/>
    <property type="match status" value="1"/>
</dbReference>
<comment type="catalytic activity">
    <reaction evidence="5">
        <text>(6S)-5-formyl-5,6,7,8-tetrahydrofolate + ATP = (6R)-5,10-methenyltetrahydrofolate + ADP + phosphate</text>
        <dbReference type="Rhea" id="RHEA:10488"/>
        <dbReference type="ChEBI" id="CHEBI:30616"/>
        <dbReference type="ChEBI" id="CHEBI:43474"/>
        <dbReference type="ChEBI" id="CHEBI:57455"/>
        <dbReference type="ChEBI" id="CHEBI:57457"/>
        <dbReference type="ChEBI" id="CHEBI:456216"/>
        <dbReference type="EC" id="6.3.3.2"/>
    </reaction>
</comment>
<feature type="binding site" evidence="4">
    <location>
        <begin position="128"/>
        <end position="136"/>
    </location>
    <ligand>
        <name>ATP</name>
        <dbReference type="ChEBI" id="CHEBI:30616"/>
    </ligand>
</feature>
<keyword evidence="3 4" id="KW-0067">ATP-binding</keyword>
<dbReference type="EC" id="6.3.3.2" evidence="5"/>
<dbReference type="SUPFAM" id="SSF100950">
    <property type="entry name" value="NagB/RpiA/CoA transferase-like"/>
    <property type="match status" value="1"/>
</dbReference>
<evidence type="ECO:0000256" key="3">
    <source>
        <dbReference type="ARBA" id="ARBA00022840"/>
    </source>
</evidence>
<reference evidence="6" key="1">
    <citation type="submission" date="2020-01" db="EMBL/GenBank/DDBJ databases">
        <authorList>
            <person name="Meier V. D."/>
            <person name="Meier V D."/>
        </authorList>
    </citation>
    <scope>NUCLEOTIDE SEQUENCE</scope>
    <source>
        <strain evidence="6">HLG_WM_MAG_01</strain>
    </source>
</reference>
<dbReference type="GO" id="GO:0005524">
    <property type="term" value="F:ATP binding"/>
    <property type="evidence" value="ECO:0007669"/>
    <property type="project" value="UniProtKB-KW"/>
</dbReference>
<proteinExistence type="inferred from homology"/>
<feature type="binding site" evidence="4">
    <location>
        <begin position="4"/>
        <end position="8"/>
    </location>
    <ligand>
        <name>ATP</name>
        <dbReference type="ChEBI" id="CHEBI:30616"/>
    </ligand>
</feature>
<comment type="similarity">
    <text evidence="1 5">Belongs to the 5-formyltetrahydrofolate cyclo-ligase family.</text>
</comment>
<dbReference type="PIRSF" id="PIRSF006806">
    <property type="entry name" value="FTHF_cligase"/>
    <property type="match status" value="1"/>
</dbReference>
<keyword evidence="5" id="KW-0479">Metal-binding</keyword>
<dbReference type="EMBL" id="CACVAS010000057">
    <property type="protein sequence ID" value="CAA6809502.1"/>
    <property type="molecule type" value="Genomic_DNA"/>
</dbReference>
<evidence type="ECO:0000313" key="6">
    <source>
        <dbReference type="EMBL" id="CAA6809502.1"/>
    </source>
</evidence>
<evidence type="ECO:0000256" key="5">
    <source>
        <dbReference type="RuleBase" id="RU361279"/>
    </source>
</evidence>
<dbReference type="InterPro" id="IPR002698">
    <property type="entry name" value="FTHF_cligase"/>
</dbReference>
<keyword evidence="6" id="KW-0436">Ligase</keyword>
<accession>A0A6S6SUG3</accession>
<dbReference type="PANTHER" id="PTHR23407:SF1">
    <property type="entry name" value="5-FORMYLTETRAHYDROFOLATE CYCLO-LIGASE"/>
    <property type="match status" value="1"/>
</dbReference>
<keyword evidence="5" id="KW-0460">Magnesium</keyword>
<dbReference type="GO" id="GO:0035999">
    <property type="term" value="P:tetrahydrofolate interconversion"/>
    <property type="evidence" value="ECO:0007669"/>
    <property type="project" value="TreeGrafter"/>
</dbReference>
<feature type="binding site" evidence="4">
    <location>
        <position position="50"/>
    </location>
    <ligand>
        <name>substrate</name>
    </ligand>
</feature>
<evidence type="ECO:0000256" key="2">
    <source>
        <dbReference type="ARBA" id="ARBA00022741"/>
    </source>
</evidence>
<dbReference type="GO" id="GO:0030272">
    <property type="term" value="F:5-formyltetrahydrofolate cyclo-ligase activity"/>
    <property type="evidence" value="ECO:0007669"/>
    <property type="project" value="UniProtKB-EC"/>
</dbReference>
<feature type="binding site" evidence="4">
    <location>
        <position position="55"/>
    </location>
    <ligand>
        <name>substrate</name>
    </ligand>
</feature>
<dbReference type="GO" id="GO:0046872">
    <property type="term" value="F:metal ion binding"/>
    <property type="evidence" value="ECO:0007669"/>
    <property type="project" value="UniProtKB-KW"/>
</dbReference>